<dbReference type="AlphaFoldDB" id="A0A024TSH9"/>
<name>A0A024TSH9_9STRA</name>
<dbReference type="EMBL" id="KI913976">
    <property type="protein sequence ID" value="ETV96591.1"/>
    <property type="molecule type" value="Genomic_DNA"/>
</dbReference>
<proteinExistence type="predicted"/>
<evidence type="ECO:0000313" key="1">
    <source>
        <dbReference type="EMBL" id="ETV96591.1"/>
    </source>
</evidence>
<dbReference type="VEuPathDB" id="FungiDB:H310_10292"/>
<accession>A0A024TSH9</accession>
<sequence length="65" mass="7130">MSSAALLSAPATPSINLSIERRFLAAYDWIPVASPDRALFTLFLDPLIFDEQVTNIVGFTVVFIS</sequence>
<dbReference type="RefSeq" id="XP_008874854.1">
    <property type="nucleotide sequence ID" value="XM_008876632.1"/>
</dbReference>
<reference evidence="1" key="1">
    <citation type="submission" date="2013-12" db="EMBL/GenBank/DDBJ databases">
        <title>The Genome Sequence of Aphanomyces invadans NJM9701.</title>
        <authorList>
            <consortium name="The Broad Institute Genomics Platform"/>
            <person name="Russ C."/>
            <person name="Tyler B."/>
            <person name="van West P."/>
            <person name="Dieguez-Uribeondo J."/>
            <person name="Young S.K."/>
            <person name="Zeng Q."/>
            <person name="Gargeya S."/>
            <person name="Fitzgerald M."/>
            <person name="Abouelleil A."/>
            <person name="Alvarado L."/>
            <person name="Chapman S.B."/>
            <person name="Gainer-Dewar J."/>
            <person name="Goldberg J."/>
            <person name="Griggs A."/>
            <person name="Gujja S."/>
            <person name="Hansen M."/>
            <person name="Howarth C."/>
            <person name="Imamovic A."/>
            <person name="Ireland A."/>
            <person name="Larimer J."/>
            <person name="McCowan C."/>
            <person name="Murphy C."/>
            <person name="Pearson M."/>
            <person name="Poon T.W."/>
            <person name="Priest M."/>
            <person name="Roberts A."/>
            <person name="Saif S."/>
            <person name="Shea T."/>
            <person name="Sykes S."/>
            <person name="Wortman J."/>
            <person name="Nusbaum C."/>
            <person name="Birren B."/>
        </authorList>
    </citation>
    <scope>NUCLEOTIDE SEQUENCE [LARGE SCALE GENOMIC DNA]</scope>
    <source>
        <strain evidence="1">NJM9701</strain>
    </source>
</reference>
<protein>
    <submittedName>
        <fullName evidence="1">Uncharacterized protein</fullName>
    </submittedName>
</protein>
<gene>
    <name evidence="1" type="ORF">H310_10292</name>
</gene>
<organism evidence="1">
    <name type="scientific">Aphanomyces invadans</name>
    <dbReference type="NCBI Taxonomy" id="157072"/>
    <lineage>
        <taxon>Eukaryota</taxon>
        <taxon>Sar</taxon>
        <taxon>Stramenopiles</taxon>
        <taxon>Oomycota</taxon>
        <taxon>Saprolegniomycetes</taxon>
        <taxon>Saprolegniales</taxon>
        <taxon>Verrucalvaceae</taxon>
        <taxon>Aphanomyces</taxon>
    </lineage>
</organism>
<dbReference type="GeneID" id="20087342"/>